<dbReference type="STRING" id="313594.PI23P_11942"/>
<comment type="caution">
    <text evidence="9">The sequence shown here is derived from an EMBL/GenBank/DDBJ whole genome shotgun (WGS) entry which is preliminary data.</text>
</comment>
<organism evidence="9 10">
    <name type="scientific">Polaribacter irgensii 23-P</name>
    <dbReference type="NCBI Taxonomy" id="313594"/>
    <lineage>
        <taxon>Bacteria</taxon>
        <taxon>Pseudomonadati</taxon>
        <taxon>Bacteroidota</taxon>
        <taxon>Flavobacteriia</taxon>
        <taxon>Flavobacteriales</taxon>
        <taxon>Flavobacteriaceae</taxon>
    </lineage>
</organism>
<dbReference type="InterPro" id="IPR050131">
    <property type="entry name" value="Peptidase_S8_subtilisin-like"/>
</dbReference>
<evidence type="ECO:0000313" key="10">
    <source>
        <dbReference type="Proteomes" id="UP000003053"/>
    </source>
</evidence>
<dbReference type="RefSeq" id="WP_004571004.1">
    <property type="nucleotide sequence ID" value="NZ_CH724148.1"/>
</dbReference>
<evidence type="ECO:0000313" key="9">
    <source>
        <dbReference type="EMBL" id="EAR12044.1"/>
    </source>
</evidence>
<dbReference type="InterPro" id="IPR000209">
    <property type="entry name" value="Peptidase_S8/S53_dom"/>
</dbReference>
<dbReference type="eggNOG" id="COG1404">
    <property type="taxonomic scope" value="Bacteria"/>
</dbReference>
<evidence type="ECO:0000256" key="2">
    <source>
        <dbReference type="ARBA" id="ARBA00022670"/>
    </source>
</evidence>
<dbReference type="Pfam" id="PF00082">
    <property type="entry name" value="Peptidase_S8"/>
    <property type="match status" value="1"/>
</dbReference>
<feature type="domain" description="Peptidase S8/S53" evidence="7">
    <location>
        <begin position="169"/>
        <end position="443"/>
    </location>
</feature>
<sequence>MKNLLLAVAFLISLQIFRQEDAWVYLRNKPNSKTYLAAPLSMLSRRALERRTRQNILLDLKDVPLDAAYYNQINAATGITVLSKSKWLNAIHVQGTQGDINNLKSNFLFVSQVEFANTLLNLKGKKSERSFQKKKNKFTAMKSNYLYGTSQTQVTMLNADFLHRKGFTGAGMLIAVIDGGFPNVDKLLALQRLRDNNQILGGYDFVNKSVDFYTGSNHGTNVLSDIAGFVEGVFVGTAPDASFYLFISEDVNNEAPLEESLWVEAAERADSLGVDIINTSLGYTTFDNDNYSHSYADMDGSTTFISRGAEIGASRGMLLVNAAGNSGSTSWKYMGAPADAAGVFTVGAVNAVENIASFSSFGPTADNRTKPDVLAHGENIFVIDHLTGLPKPSNGTSFSSPVMSGVVACFWQAFPNLTNTEVRQRIREAADRYNSPDEQYGYGVPDFKKAYETVLNLDKENLIQTITIFPNPVTRLFTIKYSSTNMLELNLKIYNLSGSKVFEKKNLKRSTVDISGLDAGVYMLKVSHGCSQKIIKIVKN</sequence>
<dbReference type="InterPro" id="IPR026444">
    <property type="entry name" value="Secre_tail"/>
</dbReference>
<keyword evidence="3" id="KW-0732">Signal</keyword>
<dbReference type="OrthoDB" id="1407599at2"/>
<dbReference type="InterPro" id="IPR017317">
    <property type="entry name" value="Pept_S8_subtilisin_bacteroid-2"/>
</dbReference>
<feature type="active site" description="Charge relay system" evidence="6">
    <location>
        <position position="218"/>
    </location>
</feature>
<dbReference type="Gene3D" id="3.40.50.200">
    <property type="entry name" value="Peptidase S8/S53 domain"/>
    <property type="match status" value="1"/>
</dbReference>
<dbReference type="InterPro" id="IPR036852">
    <property type="entry name" value="Peptidase_S8/S53_dom_sf"/>
</dbReference>
<dbReference type="AlphaFoldDB" id="A4C1P1"/>
<dbReference type="PRINTS" id="PR00723">
    <property type="entry name" value="SUBTILISIN"/>
</dbReference>
<dbReference type="PIRSF" id="PIRSF037903">
    <property type="entry name" value="Subtilisin_rel_GFO_2223"/>
    <property type="match status" value="1"/>
</dbReference>
<dbReference type="PROSITE" id="PS51892">
    <property type="entry name" value="SUBTILASE"/>
    <property type="match status" value="1"/>
</dbReference>
<dbReference type="InterPro" id="IPR015500">
    <property type="entry name" value="Peptidase_S8_subtilisin-rel"/>
</dbReference>
<dbReference type="Pfam" id="PF18962">
    <property type="entry name" value="Por_Secre_tail"/>
    <property type="match status" value="1"/>
</dbReference>
<dbReference type="InterPro" id="IPR023828">
    <property type="entry name" value="Peptidase_S8_Ser-AS"/>
</dbReference>
<proteinExistence type="inferred from homology"/>
<dbReference type="PANTHER" id="PTHR43806:SF67">
    <property type="entry name" value="EGF-LIKE DOMAIN-CONTAINING PROTEIN"/>
    <property type="match status" value="1"/>
</dbReference>
<keyword evidence="2 6" id="KW-0645">Protease</keyword>
<dbReference type="PANTHER" id="PTHR43806">
    <property type="entry name" value="PEPTIDASE S8"/>
    <property type="match status" value="1"/>
</dbReference>
<gene>
    <name evidence="9" type="ORF">PI23P_11942</name>
</gene>
<evidence type="ECO:0000256" key="4">
    <source>
        <dbReference type="ARBA" id="ARBA00022801"/>
    </source>
</evidence>
<dbReference type="PROSITE" id="PS00138">
    <property type="entry name" value="SUBTILASE_SER"/>
    <property type="match status" value="1"/>
</dbReference>
<keyword evidence="10" id="KW-1185">Reference proteome</keyword>
<evidence type="ECO:0000256" key="6">
    <source>
        <dbReference type="PROSITE-ProRule" id="PRU01240"/>
    </source>
</evidence>
<feature type="domain" description="Secretion system C-terminal sorting" evidence="8">
    <location>
        <begin position="468"/>
        <end position="537"/>
    </location>
</feature>
<evidence type="ECO:0000256" key="1">
    <source>
        <dbReference type="ARBA" id="ARBA00011073"/>
    </source>
</evidence>
<accession>A4C1P1</accession>
<dbReference type="GO" id="GO:0004252">
    <property type="term" value="F:serine-type endopeptidase activity"/>
    <property type="evidence" value="ECO:0007669"/>
    <property type="project" value="UniProtKB-UniRule"/>
</dbReference>
<protein>
    <submittedName>
        <fullName evidence="9">Subtilisin-like serine protease</fullName>
    </submittedName>
</protein>
<feature type="active site" description="Charge relay system" evidence="6">
    <location>
        <position position="397"/>
    </location>
</feature>
<dbReference type="CDD" id="cd07493">
    <property type="entry name" value="Peptidases_S8_9"/>
    <property type="match status" value="1"/>
</dbReference>
<keyword evidence="5 6" id="KW-0720">Serine protease</keyword>
<reference evidence="9 10" key="1">
    <citation type="submission" date="2006-02" db="EMBL/GenBank/DDBJ databases">
        <authorList>
            <person name="Murray A."/>
            <person name="Staley J."/>
            <person name="Ferriera S."/>
            <person name="Johnson J."/>
            <person name="Kravitz S."/>
            <person name="Halpern A."/>
            <person name="Remington K."/>
            <person name="Beeson K."/>
            <person name="Tran B."/>
            <person name="Rogers Y.-H."/>
            <person name="Friedman R."/>
            <person name="Venter J.C."/>
        </authorList>
    </citation>
    <scope>NUCLEOTIDE SEQUENCE [LARGE SCALE GENOMIC DNA]</scope>
    <source>
        <strain evidence="9 10">23-P</strain>
    </source>
</reference>
<feature type="active site" description="Charge relay system" evidence="6">
    <location>
        <position position="178"/>
    </location>
</feature>
<dbReference type="GO" id="GO:0006508">
    <property type="term" value="P:proteolysis"/>
    <property type="evidence" value="ECO:0007669"/>
    <property type="project" value="UniProtKB-KW"/>
</dbReference>
<dbReference type="Proteomes" id="UP000003053">
    <property type="component" value="Unassembled WGS sequence"/>
</dbReference>
<dbReference type="NCBIfam" id="TIGR04183">
    <property type="entry name" value="Por_Secre_tail"/>
    <property type="match status" value="1"/>
</dbReference>
<evidence type="ECO:0000259" key="8">
    <source>
        <dbReference type="Pfam" id="PF18962"/>
    </source>
</evidence>
<comment type="similarity">
    <text evidence="1 6">Belongs to the peptidase S8 family.</text>
</comment>
<evidence type="ECO:0000259" key="7">
    <source>
        <dbReference type="Pfam" id="PF00082"/>
    </source>
</evidence>
<dbReference type="EMBL" id="AAOG01000003">
    <property type="protein sequence ID" value="EAR12044.1"/>
    <property type="molecule type" value="Genomic_DNA"/>
</dbReference>
<dbReference type="SUPFAM" id="SSF52743">
    <property type="entry name" value="Subtilisin-like"/>
    <property type="match status" value="1"/>
</dbReference>
<name>A4C1P1_9FLAO</name>
<keyword evidence="4 6" id="KW-0378">Hydrolase</keyword>
<dbReference type="HOGENOM" id="CLU_026626_0_0_10"/>
<evidence type="ECO:0000256" key="5">
    <source>
        <dbReference type="ARBA" id="ARBA00022825"/>
    </source>
</evidence>
<evidence type="ECO:0000256" key="3">
    <source>
        <dbReference type="ARBA" id="ARBA00022729"/>
    </source>
</evidence>